<dbReference type="Pfam" id="PF00579">
    <property type="entry name" value="tRNA-synt_1b"/>
    <property type="match status" value="1"/>
</dbReference>
<dbReference type="EMBL" id="MFJV01000001">
    <property type="protein sequence ID" value="OGG24026.1"/>
    <property type="molecule type" value="Genomic_DNA"/>
</dbReference>
<reference evidence="11 12" key="1">
    <citation type="journal article" date="2016" name="Nat. Commun.">
        <title>Thousands of microbial genomes shed light on interconnected biogeochemical processes in an aquifer system.</title>
        <authorList>
            <person name="Anantharaman K."/>
            <person name="Brown C.T."/>
            <person name="Hug L.A."/>
            <person name="Sharon I."/>
            <person name="Castelle C.J."/>
            <person name="Probst A.J."/>
            <person name="Thomas B.C."/>
            <person name="Singh A."/>
            <person name="Wilkins M.J."/>
            <person name="Karaoz U."/>
            <person name="Brodie E.L."/>
            <person name="Williams K.H."/>
            <person name="Hubbard S.S."/>
            <person name="Banfield J.F."/>
        </authorList>
    </citation>
    <scope>NUCLEOTIDE SEQUENCE [LARGE SCALE GENOMIC DNA]</scope>
</reference>
<dbReference type="GO" id="GO:0005829">
    <property type="term" value="C:cytosol"/>
    <property type="evidence" value="ECO:0007669"/>
    <property type="project" value="TreeGrafter"/>
</dbReference>
<dbReference type="InterPro" id="IPR014729">
    <property type="entry name" value="Rossmann-like_a/b/a_fold"/>
</dbReference>
<dbReference type="GO" id="GO:0006436">
    <property type="term" value="P:tryptophanyl-tRNA aminoacylation"/>
    <property type="evidence" value="ECO:0007669"/>
    <property type="project" value="UniProtKB-UniRule"/>
</dbReference>
<evidence type="ECO:0000313" key="12">
    <source>
        <dbReference type="Proteomes" id="UP000178759"/>
    </source>
</evidence>
<keyword evidence="4 10" id="KW-0547">Nucleotide-binding</keyword>
<dbReference type="GO" id="GO:0004830">
    <property type="term" value="F:tryptophan-tRNA ligase activity"/>
    <property type="evidence" value="ECO:0007669"/>
    <property type="project" value="UniProtKB-UniRule"/>
</dbReference>
<dbReference type="FunFam" id="1.10.240.10:FF:000005">
    <property type="entry name" value="Tryptophan--tRNA ligase"/>
    <property type="match status" value="1"/>
</dbReference>
<sequence length="350" mass="39472">MKRFLSGITPSGDGSLHIGNYLGAVRQFIELAKSNETFLMVADLHGLTTIQDKKQLQNNIEILILNELALLRGFLSKDEFEKIVFFRQSDVPMHTECQSILNNVTPLGLLKRAHAYKDKLAGNAMEEDINVGLFSYPMLMAADILLYQADLVPVGKDQKQHIEITRDIAERFNKIFKKQVFTLPEPYIPEEVAVVLGTDGKRKMSKTLGNVIAMFDSEEAIKKQVMGTYTDPTRKHATDPGHIEGNMVFTYLDFFGPTSPRLRGASELSALKERYKAGKIADVEVKEYLFQTLMNYFAPARKAYEELKANPNVVTDILKKGQERALIVAGQTMKEVREAIGLVTKYSFQR</sequence>
<comment type="caution">
    <text evidence="11">The sequence shown here is derived from an EMBL/GenBank/DDBJ whole genome shotgun (WGS) entry which is preliminary data.</text>
</comment>
<accession>A0A1F6AHE1</accession>
<gene>
    <name evidence="11" type="ORF">A3A79_02410</name>
</gene>
<keyword evidence="7 10" id="KW-0030">Aminoacyl-tRNA synthetase</keyword>
<evidence type="ECO:0000256" key="3">
    <source>
        <dbReference type="ARBA" id="ARBA00022598"/>
    </source>
</evidence>
<proteinExistence type="inferred from homology"/>
<organism evidence="11 12">
    <name type="scientific">Candidatus Gottesmanbacteria bacterium RIFCSPLOWO2_01_FULL_43_11b</name>
    <dbReference type="NCBI Taxonomy" id="1798392"/>
    <lineage>
        <taxon>Bacteria</taxon>
        <taxon>Candidatus Gottesmaniibacteriota</taxon>
    </lineage>
</organism>
<evidence type="ECO:0000256" key="5">
    <source>
        <dbReference type="ARBA" id="ARBA00022840"/>
    </source>
</evidence>
<evidence type="ECO:0000256" key="10">
    <source>
        <dbReference type="RuleBase" id="RU363036"/>
    </source>
</evidence>
<dbReference type="GO" id="GO:0005524">
    <property type="term" value="F:ATP binding"/>
    <property type="evidence" value="ECO:0007669"/>
    <property type="project" value="UniProtKB-KW"/>
</dbReference>
<keyword evidence="5 10" id="KW-0067">ATP-binding</keyword>
<evidence type="ECO:0000256" key="1">
    <source>
        <dbReference type="ARBA" id="ARBA00005594"/>
    </source>
</evidence>
<dbReference type="EC" id="6.1.1.2" evidence="2 9"/>
<dbReference type="PANTHER" id="PTHR43766:SF1">
    <property type="entry name" value="TRYPTOPHAN--TRNA LIGASE, MITOCHONDRIAL"/>
    <property type="match status" value="1"/>
</dbReference>
<dbReference type="Proteomes" id="UP000178759">
    <property type="component" value="Unassembled WGS sequence"/>
</dbReference>
<evidence type="ECO:0000256" key="6">
    <source>
        <dbReference type="ARBA" id="ARBA00022917"/>
    </source>
</evidence>
<evidence type="ECO:0000256" key="7">
    <source>
        <dbReference type="ARBA" id="ARBA00023146"/>
    </source>
</evidence>
<keyword evidence="3 10" id="KW-0436">Ligase</keyword>
<evidence type="ECO:0000313" key="11">
    <source>
        <dbReference type="EMBL" id="OGG24026.1"/>
    </source>
</evidence>
<dbReference type="PANTHER" id="PTHR43766">
    <property type="entry name" value="TRYPTOPHAN--TRNA LIGASE, MITOCHONDRIAL"/>
    <property type="match status" value="1"/>
</dbReference>
<keyword evidence="6 10" id="KW-0648">Protein biosynthesis</keyword>
<dbReference type="AlphaFoldDB" id="A0A1F6AHE1"/>
<evidence type="ECO:0000256" key="2">
    <source>
        <dbReference type="ARBA" id="ARBA00013161"/>
    </source>
</evidence>
<dbReference type="InterPro" id="IPR002306">
    <property type="entry name" value="Trp-tRNA-ligase"/>
</dbReference>
<dbReference type="PRINTS" id="PR01039">
    <property type="entry name" value="TRNASYNTHTRP"/>
</dbReference>
<protein>
    <recommendedName>
        <fullName evidence="2 9">Tryptophan--tRNA ligase</fullName>
        <ecNumber evidence="2 9">6.1.1.2</ecNumber>
    </recommendedName>
</protein>
<dbReference type="STRING" id="1798392.A3A79_02410"/>
<dbReference type="CDD" id="cd00806">
    <property type="entry name" value="TrpRS_core"/>
    <property type="match status" value="1"/>
</dbReference>
<dbReference type="NCBIfam" id="TIGR00233">
    <property type="entry name" value="trpS"/>
    <property type="match status" value="1"/>
</dbReference>
<dbReference type="Gene3D" id="3.40.50.620">
    <property type="entry name" value="HUPs"/>
    <property type="match status" value="1"/>
</dbReference>
<evidence type="ECO:0000256" key="9">
    <source>
        <dbReference type="NCBIfam" id="TIGR00233"/>
    </source>
</evidence>
<dbReference type="InterPro" id="IPR002305">
    <property type="entry name" value="aa-tRNA-synth_Ic"/>
</dbReference>
<dbReference type="InterPro" id="IPR050203">
    <property type="entry name" value="Trp-tRNA_synthetase"/>
</dbReference>
<name>A0A1F6AHE1_9BACT</name>
<evidence type="ECO:0000256" key="4">
    <source>
        <dbReference type="ARBA" id="ARBA00022741"/>
    </source>
</evidence>
<evidence type="ECO:0000256" key="8">
    <source>
        <dbReference type="ARBA" id="ARBA00049929"/>
    </source>
</evidence>
<comment type="catalytic activity">
    <reaction evidence="8">
        <text>tRNA(Trp) + L-tryptophan + ATP = L-tryptophyl-tRNA(Trp) + AMP + diphosphate + H(+)</text>
        <dbReference type="Rhea" id="RHEA:24080"/>
        <dbReference type="Rhea" id="RHEA-COMP:9671"/>
        <dbReference type="Rhea" id="RHEA-COMP:9705"/>
        <dbReference type="ChEBI" id="CHEBI:15378"/>
        <dbReference type="ChEBI" id="CHEBI:30616"/>
        <dbReference type="ChEBI" id="CHEBI:33019"/>
        <dbReference type="ChEBI" id="CHEBI:57912"/>
        <dbReference type="ChEBI" id="CHEBI:78442"/>
        <dbReference type="ChEBI" id="CHEBI:78535"/>
        <dbReference type="ChEBI" id="CHEBI:456215"/>
        <dbReference type="EC" id="6.1.1.2"/>
    </reaction>
</comment>
<dbReference type="SUPFAM" id="SSF52374">
    <property type="entry name" value="Nucleotidylyl transferase"/>
    <property type="match status" value="1"/>
</dbReference>
<dbReference type="Gene3D" id="1.10.240.10">
    <property type="entry name" value="Tyrosyl-Transfer RNA Synthetase"/>
    <property type="match status" value="1"/>
</dbReference>
<comment type="similarity">
    <text evidence="1 10">Belongs to the class-I aminoacyl-tRNA synthetase family.</text>
</comment>